<accession>A0AAD9UVV5</accession>
<dbReference type="InterPro" id="IPR002126">
    <property type="entry name" value="Cadherin-like_dom"/>
</dbReference>
<dbReference type="GO" id="GO:0007156">
    <property type="term" value="P:homophilic cell adhesion via plasma membrane adhesion molecules"/>
    <property type="evidence" value="ECO:0007669"/>
    <property type="project" value="InterPro"/>
</dbReference>
<feature type="region of interest" description="Disordered" evidence="9">
    <location>
        <begin position="2109"/>
        <end position="2172"/>
    </location>
</feature>
<dbReference type="SUPFAM" id="SSF51126">
    <property type="entry name" value="Pectin lyase-like"/>
    <property type="match status" value="1"/>
</dbReference>
<dbReference type="GO" id="GO:0005886">
    <property type="term" value="C:plasma membrane"/>
    <property type="evidence" value="ECO:0007669"/>
    <property type="project" value="InterPro"/>
</dbReference>
<dbReference type="PROSITE" id="PS50268">
    <property type="entry name" value="CADHERIN_2"/>
    <property type="match status" value="2"/>
</dbReference>
<comment type="subcellular location">
    <subcellularLocation>
        <location evidence="1">Membrane</location>
    </subcellularLocation>
</comment>
<name>A0AAD9UVV5_ACRCE</name>
<comment type="caution">
    <text evidence="13">The sequence shown here is derived from an EMBL/GenBank/DDBJ whole genome shotgun (WGS) entry which is preliminary data.</text>
</comment>
<feature type="compositionally biased region" description="Basic and acidic residues" evidence="9">
    <location>
        <begin position="1189"/>
        <end position="1214"/>
    </location>
</feature>
<feature type="domain" description="Cadherin" evidence="12">
    <location>
        <begin position="2028"/>
        <end position="2129"/>
    </location>
</feature>
<evidence type="ECO:0000256" key="2">
    <source>
        <dbReference type="ARBA" id="ARBA00022536"/>
    </source>
</evidence>
<feature type="domain" description="Cadherin" evidence="12">
    <location>
        <begin position="1908"/>
        <end position="2015"/>
    </location>
</feature>
<evidence type="ECO:0000256" key="1">
    <source>
        <dbReference type="ARBA" id="ARBA00004370"/>
    </source>
</evidence>
<feature type="disulfide bond" evidence="8">
    <location>
        <begin position="1783"/>
        <end position="1792"/>
    </location>
</feature>
<dbReference type="InterPro" id="IPR015919">
    <property type="entry name" value="Cadherin-like_sf"/>
</dbReference>
<comment type="caution">
    <text evidence="8">Lacks conserved residue(s) required for the propagation of feature annotation.</text>
</comment>
<dbReference type="PROSITE" id="PS01186">
    <property type="entry name" value="EGF_2"/>
    <property type="match status" value="3"/>
</dbReference>
<dbReference type="PRINTS" id="PR00205">
    <property type="entry name" value="CADHERIN"/>
</dbReference>
<dbReference type="PANTHER" id="PTHR11219">
    <property type="entry name" value="TENEURIN AND N-ACETYLGLUCOSAMINE-1-PHOSPHODIESTER ALPHA-N-ACETYLGLUCOSAMINIDASE"/>
    <property type="match status" value="1"/>
</dbReference>
<feature type="compositionally biased region" description="Polar residues" evidence="9">
    <location>
        <begin position="2145"/>
        <end position="2162"/>
    </location>
</feature>
<proteinExistence type="predicted"/>
<dbReference type="PROSITE" id="PS00232">
    <property type="entry name" value="CADHERIN_1"/>
    <property type="match status" value="1"/>
</dbReference>
<feature type="disulfide bond" evidence="8">
    <location>
        <begin position="413"/>
        <end position="422"/>
    </location>
</feature>
<dbReference type="Pfam" id="PF00028">
    <property type="entry name" value="Cadherin"/>
    <property type="match status" value="2"/>
</dbReference>
<evidence type="ECO:0000313" key="14">
    <source>
        <dbReference type="Proteomes" id="UP001249851"/>
    </source>
</evidence>
<dbReference type="InterPro" id="IPR011050">
    <property type="entry name" value="Pectin_lyase_fold/virulence"/>
</dbReference>
<evidence type="ECO:0000256" key="8">
    <source>
        <dbReference type="PROSITE-ProRule" id="PRU00076"/>
    </source>
</evidence>
<evidence type="ECO:0000256" key="6">
    <source>
        <dbReference type="ARBA" id="ARBA00023157"/>
    </source>
</evidence>
<feature type="disulfide bond" evidence="8">
    <location>
        <begin position="1676"/>
        <end position="1685"/>
    </location>
</feature>
<sequence>MLHDPIPTVHRITESIISGNLGHGIQYLSTETEGHFFRIERCKIISNGLSSSVKGVSYEVIHLEAVNQVFQVHNNYFAGNKNLTFYAKINNEESAPTLPDNHLHANVIEWNRGATLLLEGNSGPYLSVKVTNNYFSTNLATDLNGNKHSVCNISNLEAHLEGNFFYNNSGQYVLEYNFPVTAAPGLTFVNNTLFKNNGLGVNYGVTILCNGRAEMHDNVLENPRNRYQLSTSWRGSPVIVNATSNWWGESVLKLISPLIMDKAKDYRLSLTVIFEPFVKFQPQDALSDVELVNYLRRKESVVSPTDLPSLWTMNRGLLAEHNIDSQSGSEMCSVVDKYGNITESDCDLLHPTVCVRRPVVHCPKGCFHNGACIGAICFCYPGWTGEDCSQFHCHDLHNCSGNGQCMGPNVCKCYPGYLGLGCTYSFCGKYENCSDCVIDPFCGWCEGSRSCLGGFAEGPPKISCPGWFYYHCYTVGDGKNCSDGISVVDCSKKYCNFKGGRATTESCQRCQDLEKCHKVEEQDHCRAWNETRCPGGRIQVDYTDPERVVHVQLAKNVKIVEPNTTIIYACPVMLKEQQKTSNVFVAPKEIDVKEGDILCSPQAGGILHKITKEVADVMLSSPAGLEDVINYADFKEEAAVESVEDESTLEDEPDEQDLQDIMAGIVTVNESKIIILQTVIENNLTTPRIGDILVSNASDGFIEAVVSIHNTTEDTVYLETKLKRCSEKMQLNISRLKQSKQRFSESAFCSGGDNNPGLIMSPPREQVPQLIVNDSIVGRESNGFIAKVVRVHSDGELILAEVISAKLNANGSITSAVEISQLHRHRRRMRRSAASDQMATAIPLFDPSPISHKMLSTWNAKIEARLVFSLHLNLFVNIEKSFFGGMEDASIGLLLQGSLDSSLEISISGKLRYSKSFKMMPKRQLGATKYIRLGLIPISLGIFLELSGSATADFTGTLQQTVTAGGRIEIGGKCRWSRGSCYTTNNVMSFSSNWNQPRPKVKVGATLDVTVVPTISVQIPVAPKVKGKSSPLNVIKKIVGKILEAVDTSFSIFARAPLKAEISILYPSTQCKGSRTPGELQGSYGISDLIFGVSVSFIGKRFGLTFSSGFSRMKRFGFNMILRSHDRSVLGPPPSPFRPHPGPFRPHPGPVRPHPIRLDRQTRKDGGPGAFGEQCIPAWLTPAWQKNPRKPEEVRKQAMERMPKRKGDDEENREKKPKIRQSTADAIDYLREKSSNEKEYRKDELEIRKREIQLQAEKQDQTQRQQQAMFSAICVLQSVIGNTSSVIKLVICLKDSAYNCSWNGKPQIAPDCGAVCRCLGGWEGEFCEIISARGRGDPHLETLDGVDFDFFGIGEFWGCRSQHNDFGLQFRLFYYERASLIGGVSLKAGQSVVTIMTIKTERARDSPIARIDGSLINVTTNPSEPIKIDNGSVLMDHQVRFTFEEEENSVVLISLQYESGVTVTIDVKHSRVMKRQYLNVVYSPTAAYKSHTEGLCGFMDNNDPMGQFLRMPYSLQNHDIMDLSYIDPTFHPIYSLQGISQSLLELATSMCKSLNISDNNLQSCIYDVAVTNDTTFTDQEEFKQGCPDKCSGKGRCINGTCKCINGWVGKSCNQGSCLNCSTDHGKCVKGFCVCNLGWEGRSCETKGPDCSVIPTCHNVSNCTGKGICVDFDICKCKQGWNGTNCTEYSCEHFDYCSGHGRCVAFEVCSCDYGWTGASCALPNCENVNHCSGKGECVAIDNCRCYPGYIGTNCSELADCNELANCSKQGVCVSPDSFNVSCSCYGGFTGPNCSHPTCTSLNNCSGHGVCIEAELCKCDFGYNGTDCSNFSCDALNSCSGHGKCVGYDACNCSSSWSGPACSIPDCSGVNDCSGQGDCILVDNCACYPSFDGKACDQKAKPNIHKPIFEQTFYDTTITENAPIGTLIFQVRANDTDLGRNGELFYSAMGEKDVVKLIAVDGATGKVYSSFTFDFETVETPAFNVTIVASDNGFPQKSGVTIAQITIVDDNDNCPLFTKPSDNLQVEIADAKLGDVVIKVLATDSDSGVNGDITYSISNNNAFSIDPKTGLLTIASNLTEKEYQLTVGASDNGKISCLTEIRLNVKVVSLPTKEPSKKTPSSATDSTPPPFETSSTTKTPEPWTSSGTENTQKSATTDISSPLTSEKDATAAPQTSQKYVVIGASAGGGLLVLIIVAFVTKKIFCKAMISPQSNMSEQGAKVNQSFQGEFELHSMPVKM</sequence>
<gene>
    <name evidence="13" type="ORF">P5673_027109</name>
</gene>
<keyword evidence="14" id="KW-1185">Reference proteome</keyword>
<feature type="disulfide bond" evidence="8">
    <location>
        <begin position="1744"/>
        <end position="1753"/>
    </location>
</feature>
<feature type="domain" description="EGF-like" evidence="11">
    <location>
        <begin position="1861"/>
        <end position="1895"/>
    </location>
</feature>
<dbReference type="Gene3D" id="2.10.25.10">
    <property type="entry name" value="Laminin"/>
    <property type="match status" value="7"/>
</dbReference>
<keyword evidence="6 8" id="KW-1015">Disulfide bond</keyword>
<feature type="region of interest" description="Disordered" evidence="9">
    <location>
        <begin position="1129"/>
        <end position="1235"/>
    </location>
</feature>
<keyword evidence="2 8" id="KW-0245">EGF-like domain</keyword>
<dbReference type="InterPro" id="IPR000742">
    <property type="entry name" value="EGF"/>
</dbReference>
<feature type="domain" description="EGF-like" evidence="11">
    <location>
        <begin position="1652"/>
        <end position="1686"/>
    </location>
</feature>
<evidence type="ECO:0000259" key="11">
    <source>
        <dbReference type="PROSITE" id="PS50026"/>
    </source>
</evidence>
<feature type="domain" description="EGF-like" evidence="11">
    <location>
        <begin position="1755"/>
        <end position="1793"/>
    </location>
</feature>
<evidence type="ECO:0000256" key="3">
    <source>
        <dbReference type="ARBA" id="ARBA00022737"/>
    </source>
</evidence>
<dbReference type="EMBL" id="JARQWQ010000092">
    <property type="protein sequence ID" value="KAK2551869.1"/>
    <property type="molecule type" value="Genomic_DNA"/>
</dbReference>
<reference evidence="13" key="1">
    <citation type="journal article" date="2023" name="G3 (Bethesda)">
        <title>Whole genome assembly and annotation of the endangered Caribbean coral Acropora cervicornis.</title>
        <authorList>
            <person name="Selwyn J.D."/>
            <person name="Vollmer S.V."/>
        </authorList>
    </citation>
    <scope>NUCLEOTIDE SEQUENCE</scope>
    <source>
        <strain evidence="13">K2</strain>
    </source>
</reference>
<feature type="domain" description="EGF-like" evidence="11">
    <location>
        <begin position="389"/>
        <end position="423"/>
    </location>
</feature>
<organism evidence="13 14">
    <name type="scientific">Acropora cervicornis</name>
    <name type="common">Staghorn coral</name>
    <dbReference type="NCBI Taxonomy" id="6130"/>
    <lineage>
        <taxon>Eukaryota</taxon>
        <taxon>Metazoa</taxon>
        <taxon>Cnidaria</taxon>
        <taxon>Anthozoa</taxon>
        <taxon>Hexacorallia</taxon>
        <taxon>Scleractinia</taxon>
        <taxon>Astrocoeniina</taxon>
        <taxon>Acroporidae</taxon>
        <taxon>Acropora</taxon>
    </lineage>
</organism>
<evidence type="ECO:0000313" key="13">
    <source>
        <dbReference type="EMBL" id="KAK2551869.1"/>
    </source>
</evidence>
<feature type="transmembrane region" description="Helical" evidence="10">
    <location>
        <begin position="2177"/>
        <end position="2197"/>
    </location>
</feature>
<feature type="disulfide bond" evidence="8">
    <location>
        <begin position="1817"/>
        <end position="1826"/>
    </location>
</feature>
<dbReference type="SUPFAM" id="SSF49313">
    <property type="entry name" value="Cadherin-like"/>
    <property type="match status" value="2"/>
</dbReference>
<dbReference type="SMART" id="SM00112">
    <property type="entry name" value="CA"/>
    <property type="match status" value="2"/>
</dbReference>
<dbReference type="PANTHER" id="PTHR11219:SF69">
    <property type="entry name" value="TENEURIN-A"/>
    <property type="match status" value="1"/>
</dbReference>
<dbReference type="Gene3D" id="2.60.40.60">
    <property type="entry name" value="Cadherins"/>
    <property type="match status" value="2"/>
</dbReference>
<dbReference type="GO" id="GO:0005509">
    <property type="term" value="F:calcium ion binding"/>
    <property type="evidence" value="ECO:0007669"/>
    <property type="project" value="UniProtKB-UniRule"/>
</dbReference>
<keyword evidence="10" id="KW-1133">Transmembrane helix</keyword>
<reference evidence="13" key="2">
    <citation type="journal article" date="2023" name="Science">
        <title>Genomic signatures of disease resistance in endangered staghorn corals.</title>
        <authorList>
            <person name="Vollmer S.V."/>
            <person name="Selwyn J.D."/>
            <person name="Despard B.A."/>
            <person name="Roesel C.L."/>
        </authorList>
    </citation>
    <scope>NUCLEOTIDE SEQUENCE</scope>
    <source>
        <strain evidence="13">K2</strain>
    </source>
</reference>
<evidence type="ECO:0000256" key="5">
    <source>
        <dbReference type="ARBA" id="ARBA00023136"/>
    </source>
</evidence>
<dbReference type="InterPro" id="IPR051216">
    <property type="entry name" value="Teneurin"/>
</dbReference>
<dbReference type="Pfam" id="PF23106">
    <property type="entry name" value="EGF_Teneurin"/>
    <property type="match status" value="1"/>
</dbReference>
<evidence type="ECO:0000256" key="10">
    <source>
        <dbReference type="SAM" id="Phobius"/>
    </source>
</evidence>
<keyword evidence="10" id="KW-0812">Transmembrane</keyword>
<dbReference type="Proteomes" id="UP001249851">
    <property type="component" value="Unassembled WGS sequence"/>
</dbReference>
<feature type="compositionally biased region" description="Pro residues" evidence="9">
    <location>
        <begin position="1131"/>
        <end position="1153"/>
    </location>
</feature>
<dbReference type="FunFam" id="2.60.40.60:FF:000092">
    <property type="entry name" value="Protocadherin 8"/>
    <property type="match status" value="1"/>
</dbReference>
<dbReference type="CDD" id="cd11304">
    <property type="entry name" value="Cadherin_repeat"/>
    <property type="match status" value="2"/>
</dbReference>
<feature type="disulfide bond" evidence="8">
    <location>
        <begin position="1885"/>
        <end position="1894"/>
    </location>
</feature>
<keyword evidence="3" id="KW-0677">Repeat</keyword>
<evidence type="ECO:0000256" key="4">
    <source>
        <dbReference type="ARBA" id="ARBA00022837"/>
    </source>
</evidence>
<keyword evidence="4 7" id="KW-0106">Calcium</keyword>
<feature type="compositionally biased region" description="Basic and acidic residues" evidence="9">
    <location>
        <begin position="1156"/>
        <end position="1166"/>
    </location>
</feature>
<protein>
    <submittedName>
        <fullName evidence="13">Tenascin</fullName>
    </submittedName>
</protein>
<feature type="domain" description="EGF-like" evidence="11">
    <location>
        <begin position="1794"/>
        <end position="1827"/>
    </location>
</feature>
<feature type="compositionally biased region" description="Low complexity" evidence="9">
    <location>
        <begin position="2116"/>
        <end position="2144"/>
    </location>
</feature>
<dbReference type="PROSITE" id="PS00022">
    <property type="entry name" value="EGF_1"/>
    <property type="match status" value="4"/>
</dbReference>
<feature type="domain" description="EGF-like" evidence="11">
    <location>
        <begin position="1720"/>
        <end position="1754"/>
    </location>
</feature>
<evidence type="ECO:0000259" key="12">
    <source>
        <dbReference type="PROSITE" id="PS50268"/>
    </source>
</evidence>
<evidence type="ECO:0000256" key="9">
    <source>
        <dbReference type="SAM" id="MobiDB-lite"/>
    </source>
</evidence>
<keyword evidence="5 10" id="KW-0472">Membrane</keyword>
<dbReference type="SMART" id="SM00181">
    <property type="entry name" value="EGF"/>
    <property type="match status" value="12"/>
</dbReference>
<evidence type="ECO:0000256" key="7">
    <source>
        <dbReference type="PROSITE-ProRule" id="PRU00043"/>
    </source>
</evidence>
<dbReference type="InterPro" id="IPR020894">
    <property type="entry name" value="Cadherin_CS"/>
</dbReference>
<dbReference type="PROSITE" id="PS50026">
    <property type="entry name" value="EGF_3"/>
    <property type="match status" value="6"/>
</dbReference>